<evidence type="ECO:0000256" key="8">
    <source>
        <dbReference type="ARBA" id="ARBA00047835"/>
    </source>
</evidence>
<evidence type="ECO:0000256" key="1">
    <source>
        <dbReference type="ARBA" id="ARBA00010897"/>
    </source>
</evidence>
<dbReference type="InterPro" id="IPR041525">
    <property type="entry name" value="N/Namide_PRibTrfase"/>
</dbReference>
<proteinExistence type="inferred from homology"/>
<keyword evidence="3" id="KW-0328">Glycosyltransferase</keyword>
<gene>
    <name evidence="11" type="ORF">CCMP2556_LOCUS1469</name>
    <name evidence="12" type="ORF">CCMP2556_LOCUS43458</name>
</gene>
<evidence type="ECO:0000259" key="10">
    <source>
        <dbReference type="Pfam" id="PF18127"/>
    </source>
</evidence>
<evidence type="ECO:0000259" key="9">
    <source>
        <dbReference type="Pfam" id="PF04095"/>
    </source>
</evidence>
<dbReference type="Pfam" id="PF18127">
    <property type="entry name" value="NAMPT_N"/>
    <property type="match status" value="1"/>
</dbReference>
<evidence type="ECO:0000313" key="11">
    <source>
        <dbReference type="EMBL" id="CAK8988950.1"/>
    </source>
</evidence>
<evidence type="ECO:0000256" key="3">
    <source>
        <dbReference type="ARBA" id="ARBA00022676"/>
    </source>
</evidence>
<accession>A0ABP0HFS0</accession>
<evidence type="ECO:0000256" key="7">
    <source>
        <dbReference type="ARBA" id="ARBA00035036"/>
    </source>
</evidence>
<dbReference type="PANTHER" id="PTHR43816">
    <property type="entry name" value="NICOTINAMIDE PHOSPHORIBOSYLTRANSFERASE"/>
    <property type="match status" value="1"/>
</dbReference>
<dbReference type="InterPro" id="IPR016471">
    <property type="entry name" value="Nicotinamide_PRibTrfase"/>
</dbReference>
<organism evidence="11 13">
    <name type="scientific">Durusdinium trenchii</name>
    <dbReference type="NCBI Taxonomy" id="1381693"/>
    <lineage>
        <taxon>Eukaryota</taxon>
        <taxon>Sar</taxon>
        <taxon>Alveolata</taxon>
        <taxon>Dinophyceae</taxon>
        <taxon>Suessiales</taxon>
        <taxon>Symbiodiniaceae</taxon>
        <taxon>Durusdinium</taxon>
    </lineage>
</organism>
<keyword evidence="4" id="KW-0808">Transferase</keyword>
<evidence type="ECO:0000313" key="13">
    <source>
        <dbReference type="Proteomes" id="UP001642484"/>
    </source>
</evidence>
<comment type="caution">
    <text evidence="11">The sequence shown here is derived from an EMBL/GenBank/DDBJ whole genome shotgun (WGS) entry which is preliminary data.</text>
</comment>
<dbReference type="InterPro" id="IPR013785">
    <property type="entry name" value="Aldolase_TIM"/>
</dbReference>
<reference evidence="11 13" key="1">
    <citation type="submission" date="2024-02" db="EMBL/GenBank/DDBJ databases">
        <authorList>
            <person name="Chen Y."/>
            <person name="Shah S."/>
            <person name="Dougan E. K."/>
            <person name="Thang M."/>
            <person name="Chan C."/>
        </authorList>
    </citation>
    <scope>NUCLEOTIDE SEQUENCE [LARGE SCALE GENOMIC DNA]</scope>
</reference>
<dbReference type="EMBL" id="CAXAMN010024841">
    <property type="protein sequence ID" value="CAK9090431.1"/>
    <property type="molecule type" value="Genomic_DNA"/>
</dbReference>
<evidence type="ECO:0000313" key="12">
    <source>
        <dbReference type="EMBL" id="CAK9090431.1"/>
    </source>
</evidence>
<comment type="pathway">
    <text evidence="5">Cofactor biosynthesis; NAD(+) biosynthesis; nicotinamide D-ribonucleotide from 5-phospho-alpha-D-ribose 1-diphosphate and nicotinamide: step 1/1.</text>
</comment>
<dbReference type="Proteomes" id="UP001642484">
    <property type="component" value="Unassembled WGS sequence"/>
</dbReference>
<dbReference type="SUPFAM" id="SSF51690">
    <property type="entry name" value="Nicotinate/Quinolinate PRTase C-terminal domain-like"/>
    <property type="match status" value="1"/>
</dbReference>
<feature type="domain" description="Nicotinate/nicotinamide phosphoribosyltransferase" evidence="9">
    <location>
        <begin position="186"/>
        <end position="410"/>
    </location>
</feature>
<keyword evidence="2" id="KW-0662">Pyridine nucleotide biosynthesis</keyword>
<evidence type="ECO:0000256" key="4">
    <source>
        <dbReference type="ARBA" id="ARBA00022679"/>
    </source>
</evidence>
<comment type="similarity">
    <text evidence="1">Belongs to the NAPRTase family.</text>
</comment>
<keyword evidence="13" id="KW-1185">Reference proteome</keyword>
<dbReference type="Pfam" id="PF04095">
    <property type="entry name" value="NAPRTase"/>
    <property type="match status" value="1"/>
</dbReference>
<dbReference type="EMBL" id="CAXAMN010000481">
    <property type="protein sequence ID" value="CAK8988950.1"/>
    <property type="molecule type" value="Genomic_DNA"/>
</dbReference>
<evidence type="ECO:0000256" key="5">
    <source>
        <dbReference type="ARBA" id="ARBA00035007"/>
    </source>
</evidence>
<dbReference type="PANTHER" id="PTHR43816:SF1">
    <property type="entry name" value="NICOTINAMIDE PHOSPHORIBOSYLTRANSFERASE"/>
    <property type="match status" value="1"/>
</dbReference>
<dbReference type="Gene3D" id="3.20.20.70">
    <property type="entry name" value="Aldolase class I"/>
    <property type="match status" value="1"/>
</dbReference>
<sequence length="516" mass="57677">MSFADNIILLSDSAKATHWWQYPPGTQYVYSYFESDGSDREGWEDVVFFGLQYFLKRYLTGQVITKEKIEQAGKIYAQHFGNGIHENPGRFFKEGWEYILDTHGGHLPIKIKALPEGQVVPTNTVLMTVVNTDPRCYWLTSFVESLLTQVWYSITMCTVSRMMKLCIQRGHEETGCEKLPMAVPNFQLHDIGFQSASSVESAALNALSHLVNFTGSDSPIANILASEFYGATEATGYAKPSVIPSTIITWGPEGELEAMRNILDHHGSVSCSSDSFDTMTTCQKYWGEALRDKIIDRCHLEEAIAKQAEIGQLYVRLERCDPDEIVGVLKILLEKFPEMVFSTGTGHKVLPPYVRVWVAEGGDYKSIPPVLQRLKEEGIATVNLRFGRGSSQLKADRDTFKLNFKCSEVVGSEAREVGTAKKGKLTLQKADSIDLDSSSGYPANSLGDNTGFLHFSKDGKYVTIASGRGNPEKDLLVDVFENGQLLKEYTFSEIRQRAEVPNGKWCVNPPEYYKKG</sequence>
<dbReference type="EC" id="2.4.2.12" evidence="6"/>
<name>A0ABP0HFS0_9DINO</name>
<dbReference type="InterPro" id="IPR041529">
    <property type="entry name" value="DUF5598"/>
</dbReference>
<dbReference type="InterPro" id="IPR036068">
    <property type="entry name" value="Nicotinate_pribotase-like_C"/>
</dbReference>
<feature type="domain" description="Nicotinamide phosphoribosyltransferase N-terminal" evidence="10">
    <location>
        <begin position="6"/>
        <end position="111"/>
    </location>
</feature>
<comment type="catalytic activity">
    <reaction evidence="8">
        <text>beta-nicotinamide D-ribonucleotide + diphosphate = 5-phospho-alpha-D-ribose 1-diphosphate + nicotinamide + H(+)</text>
        <dbReference type="Rhea" id="RHEA:16149"/>
        <dbReference type="ChEBI" id="CHEBI:14649"/>
        <dbReference type="ChEBI" id="CHEBI:15378"/>
        <dbReference type="ChEBI" id="CHEBI:17154"/>
        <dbReference type="ChEBI" id="CHEBI:33019"/>
        <dbReference type="ChEBI" id="CHEBI:58017"/>
        <dbReference type="EC" id="2.4.2.12"/>
    </reaction>
    <physiologicalReaction direction="right-to-left" evidence="8">
        <dbReference type="Rhea" id="RHEA:16151"/>
    </physiologicalReaction>
</comment>
<evidence type="ECO:0000256" key="2">
    <source>
        <dbReference type="ARBA" id="ARBA00022642"/>
    </source>
</evidence>
<evidence type="ECO:0000256" key="6">
    <source>
        <dbReference type="ARBA" id="ARBA00035024"/>
    </source>
</evidence>
<dbReference type="PIRSF" id="PIRSF005943">
    <property type="entry name" value="NMPRT"/>
    <property type="match status" value="1"/>
</dbReference>
<protein>
    <recommendedName>
        <fullName evidence="7">Nicotinamide phosphoribosyltransferase</fullName>
        <ecNumber evidence="6">2.4.2.12</ecNumber>
    </recommendedName>
</protein>